<dbReference type="EMBL" id="JACHEN010000006">
    <property type="protein sequence ID" value="MBB6215181.1"/>
    <property type="molecule type" value="Genomic_DNA"/>
</dbReference>
<organism evidence="1 2">
    <name type="scientific">Anaerosolibacter carboniphilus</name>
    <dbReference type="NCBI Taxonomy" id="1417629"/>
    <lineage>
        <taxon>Bacteria</taxon>
        <taxon>Bacillati</taxon>
        <taxon>Bacillota</taxon>
        <taxon>Clostridia</taxon>
        <taxon>Peptostreptococcales</taxon>
        <taxon>Thermotaleaceae</taxon>
        <taxon>Anaerosolibacter</taxon>
    </lineage>
</organism>
<keyword evidence="2" id="KW-1185">Reference proteome</keyword>
<accession>A0A841KPE3</accession>
<gene>
    <name evidence="1" type="ORF">HNQ80_001270</name>
</gene>
<comment type="caution">
    <text evidence="1">The sequence shown here is derived from an EMBL/GenBank/DDBJ whole genome shotgun (WGS) entry which is preliminary data.</text>
</comment>
<dbReference type="AlphaFoldDB" id="A0A841KPE3"/>
<dbReference type="Proteomes" id="UP000579281">
    <property type="component" value="Unassembled WGS sequence"/>
</dbReference>
<evidence type="ECO:0000313" key="1">
    <source>
        <dbReference type="EMBL" id="MBB6215181.1"/>
    </source>
</evidence>
<protein>
    <submittedName>
        <fullName evidence="1">Uncharacterized protein</fullName>
    </submittedName>
</protein>
<evidence type="ECO:0000313" key="2">
    <source>
        <dbReference type="Proteomes" id="UP000579281"/>
    </source>
</evidence>
<name>A0A841KPE3_9FIRM</name>
<reference evidence="1 2" key="1">
    <citation type="submission" date="2020-08" db="EMBL/GenBank/DDBJ databases">
        <title>Genomic Encyclopedia of Type Strains, Phase IV (KMG-IV): sequencing the most valuable type-strain genomes for metagenomic binning, comparative biology and taxonomic classification.</title>
        <authorList>
            <person name="Goeker M."/>
        </authorList>
    </citation>
    <scope>NUCLEOTIDE SEQUENCE [LARGE SCALE GENOMIC DNA]</scope>
    <source>
        <strain evidence="1 2">DSM 103526</strain>
    </source>
</reference>
<dbReference type="RefSeq" id="WP_184309250.1">
    <property type="nucleotide sequence ID" value="NZ_JACHEN010000006.1"/>
</dbReference>
<proteinExistence type="predicted"/>
<sequence>MMKWAITSVKMRRNDNGWPGVSNPTKPQKIMFSVGNDAPIVPKRTGIQNHGTARAPIPTKYCTYWQGRTVFARRPKILTQLFPTSVTQYLFINI</sequence>